<comment type="caution">
    <text evidence="3">The sequence shown here is derived from an EMBL/GenBank/DDBJ whole genome shotgun (WGS) entry which is preliminary data.</text>
</comment>
<feature type="compositionally biased region" description="Basic residues" evidence="1">
    <location>
        <begin position="98"/>
        <end position="107"/>
    </location>
</feature>
<dbReference type="AlphaFoldDB" id="A0A2M9B5I6"/>
<evidence type="ECO:0000256" key="1">
    <source>
        <dbReference type="SAM" id="MobiDB-lite"/>
    </source>
</evidence>
<evidence type="ECO:0000313" key="4">
    <source>
        <dbReference type="Proteomes" id="UP000228535"/>
    </source>
</evidence>
<feature type="signal peptide" evidence="2">
    <location>
        <begin position="1"/>
        <end position="20"/>
    </location>
</feature>
<feature type="region of interest" description="Disordered" evidence="1">
    <location>
        <begin position="52"/>
        <end position="107"/>
    </location>
</feature>
<protein>
    <submittedName>
        <fullName evidence="3">Uncharacterized protein</fullName>
    </submittedName>
</protein>
<sequence>MRHVWIIAGLVLGFSTVAAAQTEDMYPARKRAENRRALRDARKFNGEYKDSHLAVDKSALKPGGTGRPQQPKDGRESYKFDKTGEPRVSEPAHIGLGLRKKKKATKE</sequence>
<accession>A0A2M9B5I6</accession>
<dbReference type="RefSeq" id="WP_157807660.1">
    <property type="nucleotide sequence ID" value="NZ_PGFA01000003.1"/>
</dbReference>
<keyword evidence="2" id="KW-0732">Signal</keyword>
<proteinExistence type="predicted"/>
<reference evidence="3 4" key="1">
    <citation type="submission" date="2017-11" db="EMBL/GenBank/DDBJ databases">
        <title>Genomic Encyclopedia of Archaeal and Bacterial Type Strains, Phase II (KMG-II): From Individual Species to Whole Genera.</title>
        <authorList>
            <person name="Goeker M."/>
        </authorList>
    </citation>
    <scope>NUCLEOTIDE SEQUENCE [LARGE SCALE GENOMIC DNA]</scope>
    <source>
        <strain evidence="3 4">DSM 11115</strain>
    </source>
</reference>
<feature type="compositionally biased region" description="Basic and acidic residues" evidence="1">
    <location>
        <begin position="70"/>
        <end position="90"/>
    </location>
</feature>
<organism evidence="3 4">
    <name type="scientific">Hymenobacter chitinivorans DSM 11115</name>
    <dbReference type="NCBI Taxonomy" id="1121954"/>
    <lineage>
        <taxon>Bacteria</taxon>
        <taxon>Pseudomonadati</taxon>
        <taxon>Bacteroidota</taxon>
        <taxon>Cytophagia</taxon>
        <taxon>Cytophagales</taxon>
        <taxon>Hymenobacteraceae</taxon>
        <taxon>Hymenobacter</taxon>
    </lineage>
</organism>
<feature type="chain" id="PRO_5014902785" evidence="2">
    <location>
        <begin position="21"/>
        <end position="107"/>
    </location>
</feature>
<dbReference type="OrthoDB" id="884774at2"/>
<name>A0A2M9B5I6_9BACT</name>
<dbReference type="EMBL" id="PGFA01000003">
    <property type="protein sequence ID" value="PJJ53208.1"/>
    <property type="molecule type" value="Genomic_DNA"/>
</dbReference>
<dbReference type="Proteomes" id="UP000228535">
    <property type="component" value="Unassembled WGS sequence"/>
</dbReference>
<evidence type="ECO:0000256" key="2">
    <source>
        <dbReference type="SAM" id="SignalP"/>
    </source>
</evidence>
<evidence type="ECO:0000313" key="3">
    <source>
        <dbReference type="EMBL" id="PJJ53208.1"/>
    </source>
</evidence>
<gene>
    <name evidence="3" type="ORF">CLV45_3867</name>
</gene>
<keyword evidence="4" id="KW-1185">Reference proteome</keyword>